<dbReference type="SUPFAM" id="SSF47203">
    <property type="entry name" value="Acyl-CoA dehydrogenase C-terminal domain-like"/>
    <property type="match status" value="1"/>
</dbReference>
<protein>
    <recommendedName>
        <fullName evidence="6">Acyl-CoA dehydrogenase</fullName>
    </recommendedName>
</protein>
<evidence type="ECO:0000259" key="2">
    <source>
        <dbReference type="Pfam" id="PF18158"/>
    </source>
</evidence>
<dbReference type="PANTHER" id="PTHR42707">
    <property type="entry name" value="ACYL-COA DEHYDROGENASE"/>
    <property type="match status" value="1"/>
</dbReference>
<name>A0ABR4FPF5_9EURO</name>
<proteinExistence type="predicted"/>
<evidence type="ECO:0008006" key="6">
    <source>
        <dbReference type="Google" id="ProtNLM"/>
    </source>
</evidence>
<evidence type="ECO:0000313" key="4">
    <source>
        <dbReference type="EMBL" id="KAL2784917.1"/>
    </source>
</evidence>
<feature type="region of interest" description="Disordered" evidence="1">
    <location>
        <begin position="273"/>
        <end position="298"/>
    </location>
</feature>
<dbReference type="Gene3D" id="6.10.250.600">
    <property type="match status" value="1"/>
</dbReference>
<dbReference type="Pfam" id="PF22924">
    <property type="entry name" value="ACOX_C_alpha1"/>
    <property type="match status" value="1"/>
</dbReference>
<organism evidence="4 5">
    <name type="scientific">Aspergillus keveii</name>
    <dbReference type="NCBI Taxonomy" id="714993"/>
    <lineage>
        <taxon>Eukaryota</taxon>
        <taxon>Fungi</taxon>
        <taxon>Dikarya</taxon>
        <taxon>Ascomycota</taxon>
        <taxon>Pezizomycotina</taxon>
        <taxon>Eurotiomycetes</taxon>
        <taxon>Eurotiomycetidae</taxon>
        <taxon>Eurotiales</taxon>
        <taxon>Aspergillaceae</taxon>
        <taxon>Aspergillus</taxon>
        <taxon>Aspergillus subgen. Nidulantes</taxon>
    </lineage>
</organism>
<dbReference type="Gene3D" id="2.40.110.20">
    <property type="match status" value="1"/>
</dbReference>
<dbReference type="SUPFAM" id="SSF56645">
    <property type="entry name" value="Acyl-CoA dehydrogenase NM domain-like"/>
    <property type="match status" value="1"/>
</dbReference>
<accession>A0ABR4FPF5</accession>
<dbReference type="Gene3D" id="1.20.140.10">
    <property type="entry name" value="Butyryl-CoA Dehydrogenase, subunit A, domain 3"/>
    <property type="match status" value="1"/>
</dbReference>
<comment type="caution">
    <text evidence="4">The sequence shown here is derived from an EMBL/GenBank/DDBJ whole genome shotgun (WGS) entry which is preliminary data.</text>
</comment>
<dbReference type="InterPro" id="IPR009100">
    <property type="entry name" value="AcylCoA_DH/oxidase_NM_dom_sf"/>
</dbReference>
<evidence type="ECO:0000259" key="3">
    <source>
        <dbReference type="Pfam" id="PF22924"/>
    </source>
</evidence>
<feature type="domain" description="Acyl-CoA oxidase C-alpha1" evidence="3">
    <location>
        <begin position="444"/>
        <end position="515"/>
    </location>
</feature>
<dbReference type="InterPro" id="IPR036250">
    <property type="entry name" value="AcylCo_DH-like_C"/>
</dbReference>
<dbReference type="InterPro" id="IPR052904">
    <property type="entry name" value="Acyl-CoA_dehydrogenase-like"/>
</dbReference>
<reference evidence="4 5" key="1">
    <citation type="submission" date="2024-07" db="EMBL/GenBank/DDBJ databases">
        <title>Section-level genome sequencing and comparative genomics of Aspergillus sections Usti and Cavernicolus.</title>
        <authorList>
            <consortium name="Lawrence Berkeley National Laboratory"/>
            <person name="Nybo J.L."/>
            <person name="Vesth T.C."/>
            <person name="Theobald S."/>
            <person name="Frisvad J.C."/>
            <person name="Larsen T.O."/>
            <person name="Kjaerboelling I."/>
            <person name="Rothschild-Mancinelli K."/>
            <person name="Lyhne E.K."/>
            <person name="Kogle M.E."/>
            <person name="Barry K."/>
            <person name="Clum A."/>
            <person name="Na H."/>
            <person name="Ledsgaard L."/>
            <person name="Lin J."/>
            <person name="Lipzen A."/>
            <person name="Kuo A."/>
            <person name="Riley R."/>
            <person name="Mondo S."/>
            <person name="Labutti K."/>
            <person name="Haridas S."/>
            <person name="Pangalinan J."/>
            <person name="Salamov A.A."/>
            <person name="Simmons B.A."/>
            <person name="Magnuson J.K."/>
            <person name="Chen J."/>
            <person name="Drula E."/>
            <person name="Henrissat B."/>
            <person name="Wiebenga A."/>
            <person name="Lubbers R.J."/>
            <person name="Gomes A.C."/>
            <person name="Makela M.R."/>
            <person name="Stajich J."/>
            <person name="Grigoriev I.V."/>
            <person name="Mortensen U.H."/>
            <person name="De Vries R.P."/>
            <person name="Baker S.E."/>
            <person name="Andersen M.R."/>
        </authorList>
    </citation>
    <scope>NUCLEOTIDE SEQUENCE [LARGE SCALE GENOMIC DNA]</scope>
    <source>
        <strain evidence="4 5">CBS 209.92</strain>
    </source>
</reference>
<dbReference type="PANTHER" id="PTHR42707:SF2">
    <property type="entry name" value="ACD11 DEHYDROGENASE"/>
    <property type="match status" value="1"/>
</dbReference>
<evidence type="ECO:0000313" key="5">
    <source>
        <dbReference type="Proteomes" id="UP001610563"/>
    </source>
</evidence>
<dbReference type="Pfam" id="PF18158">
    <property type="entry name" value="AidB_N"/>
    <property type="match status" value="1"/>
</dbReference>
<dbReference type="EMBL" id="JBFTWV010000162">
    <property type="protein sequence ID" value="KAL2784917.1"/>
    <property type="molecule type" value="Genomic_DNA"/>
</dbReference>
<evidence type="ECO:0000256" key="1">
    <source>
        <dbReference type="SAM" id="MobiDB-lite"/>
    </source>
</evidence>
<keyword evidence="5" id="KW-1185">Reference proteome</keyword>
<dbReference type="Proteomes" id="UP001610563">
    <property type="component" value="Unassembled WGS sequence"/>
</dbReference>
<sequence>MPPATATTGHITRLPPLDNTYTSDPSLRRVLGWYLSPTHLPSLDSHLTTLGAEAISPQIKEWSADAERNQPYVKGFNVWGEQYGVDRLVTSEGWKQLTKWGARNGVVALGYEDTYGAQRRLAQYAVNYIYSPSSGLASCPISMTDGAALILSQEVARKNLPPDHAFSVTLRHLLSRGGGNDVDVDFWTSGQWMTERAGGSDVANTETWAVHSPISSSGGNGSGKNGDRAVEEGEYLIRGFKFFSSATDANVALLLAKTEPSGKLSTFLAPLRVSSPTTSASPTSSNPGSIPSDQGQVTNGVRIHRLKNKLGTKELPTAELILHDTRAHLVGDLNKGVSTIAPLLNITRTHTFIGSLGAWRRALSIAKGFARARTTVGEPLWLIPMHLRVLAEGEGRHRAAMEVGFFTIGVMGVVENGRSGDSGAKDNVKASHLPRPGAEATVVFRTLTALCKAVVSKMAIAGIQECQEALGGVGYMDEADEPEFNVSRILRNTLVNSIWEGTTNVLASEFVRFLVKGRGENLVVFAGWIERVLASIAPGEMRGVLLQAWTAWKERVSGAVAGGKVESVLADGRRAMFTLAWVLCGMLLVLDAQRDGDGVTGEIARRWVLHGEIGVGDTVWRDIVFPRKATAVDEESVRWDCRIVWGEELPAVAVGHRSMKL</sequence>
<dbReference type="InterPro" id="IPR055060">
    <property type="entry name" value="ACOX_C_alpha1"/>
</dbReference>
<gene>
    <name evidence="4" type="ORF">BJX66DRAFT_343591</name>
</gene>
<dbReference type="InterPro" id="IPR041504">
    <property type="entry name" value="AidB_N"/>
</dbReference>
<feature type="domain" description="Adaptive response protein AidB N-terminal" evidence="2">
    <location>
        <begin position="19"/>
        <end position="155"/>
    </location>
</feature>
<feature type="compositionally biased region" description="Low complexity" evidence="1">
    <location>
        <begin position="274"/>
        <end position="289"/>
    </location>
</feature>